<evidence type="ECO:0000313" key="4">
    <source>
        <dbReference type="Proteomes" id="UP000466554"/>
    </source>
</evidence>
<feature type="domain" description="Aminoglycoside phosphotransferase" evidence="2">
    <location>
        <begin position="40"/>
        <end position="293"/>
    </location>
</feature>
<dbReference type="Gene3D" id="3.90.1200.10">
    <property type="match status" value="1"/>
</dbReference>
<dbReference type="PROSITE" id="PS00107">
    <property type="entry name" value="PROTEIN_KINASE_ATP"/>
    <property type="match status" value="1"/>
</dbReference>
<dbReference type="InterPro" id="IPR002575">
    <property type="entry name" value="Aminoglycoside_PTrfase"/>
</dbReference>
<accession>A0A7I7U679</accession>
<dbReference type="InterPro" id="IPR011009">
    <property type="entry name" value="Kinase-like_dom_sf"/>
</dbReference>
<dbReference type="GO" id="GO:0005524">
    <property type="term" value="F:ATP binding"/>
    <property type="evidence" value="ECO:0007669"/>
    <property type="project" value="UniProtKB-UniRule"/>
</dbReference>
<keyword evidence="1" id="KW-0067">ATP-binding</keyword>
<dbReference type="GO" id="GO:0016740">
    <property type="term" value="F:transferase activity"/>
    <property type="evidence" value="ECO:0007669"/>
    <property type="project" value="UniProtKB-KW"/>
</dbReference>
<sequence>MREEHQTPKDGAVSIPRTPEDITPQWLGSALGTEVDDVTVTAIGTGQTGATYRVSAAYPSPSADRPTTFAVKLPAQDDAVRERVALGYLSEVDFYSSITTHVAVPVPDCFHSEISSDGSDFVLILADMAPAEQGDQIAGCSTAEATLAVEALAGLHGPSWGDRRFFDLPSIVMPKPGDEAASKGLGDVAVMAANMTLDKLGGSVSDEDRDTLLTSMGLVTPWLMAEPDRFSLMHGDYRLDNLLYDPDRTRVTVVDWQTVGIGLPTRDLAYFTATSLLPEDRATVERDLVERYHAALVGHGVTGYDVETCWQDYRLGVFQAPLITTLGFAFAASTERGDEMILTMLHRGCRAIRELGAIDLVRSYEASSSTTA</sequence>
<proteinExistence type="predicted"/>
<dbReference type="PANTHER" id="PTHR23020:SF41">
    <property type="entry name" value="AMINOGLYCOSIDE PHOSPHOTRANSFERASE DOMAIN-CONTAINING PROTEIN"/>
    <property type="match status" value="1"/>
</dbReference>
<organism evidence="3 4">
    <name type="scientific">Mycolicibacterium parafortuitum</name>
    <name type="common">Mycobacterium parafortuitum</name>
    <dbReference type="NCBI Taxonomy" id="39692"/>
    <lineage>
        <taxon>Bacteria</taxon>
        <taxon>Bacillati</taxon>
        <taxon>Actinomycetota</taxon>
        <taxon>Actinomycetes</taxon>
        <taxon>Mycobacteriales</taxon>
        <taxon>Mycobacteriaceae</taxon>
        <taxon>Mycolicibacterium</taxon>
    </lineage>
</organism>
<evidence type="ECO:0000259" key="2">
    <source>
        <dbReference type="Pfam" id="PF01636"/>
    </source>
</evidence>
<dbReference type="Pfam" id="PF01636">
    <property type="entry name" value="APH"/>
    <property type="match status" value="1"/>
</dbReference>
<protein>
    <submittedName>
        <fullName evidence="3">Aminoglycoside phosphotransferase</fullName>
    </submittedName>
</protein>
<gene>
    <name evidence="3" type="ORF">MPRF_37810</name>
</gene>
<dbReference type="InterPro" id="IPR052961">
    <property type="entry name" value="Oxido-Kinase-like_Enzymes"/>
</dbReference>
<dbReference type="InterPro" id="IPR017441">
    <property type="entry name" value="Protein_kinase_ATP_BS"/>
</dbReference>
<reference evidence="3 4" key="1">
    <citation type="journal article" date="2019" name="Emerg. Microbes Infect.">
        <title>Comprehensive subspecies identification of 175 nontuberculous mycobacteria species based on 7547 genomic profiles.</title>
        <authorList>
            <person name="Matsumoto Y."/>
            <person name="Kinjo T."/>
            <person name="Motooka D."/>
            <person name="Nabeya D."/>
            <person name="Jung N."/>
            <person name="Uechi K."/>
            <person name="Horii T."/>
            <person name="Iida T."/>
            <person name="Fujita J."/>
            <person name="Nakamura S."/>
        </authorList>
    </citation>
    <scope>NUCLEOTIDE SEQUENCE [LARGE SCALE GENOMIC DNA]</scope>
    <source>
        <strain evidence="3 4">JCM 6367</strain>
    </source>
</reference>
<dbReference type="AlphaFoldDB" id="A0A7I7U679"/>
<evidence type="ECO:0000256" key="1">
    <source>
        <dbReference type="PROSITE-ProRule" id="PRU10141"/>
    </source>
</evidence>
<evidence type="ECO:0000313" key="3">
    <source>
        <dbReference type="EMBL" id="BBY76882.1"/>
    </source>
</evidence>
<dbReference type="SUPFAM" id="SSF56112">
    <property type="entry name" value="Protein kinase-like (PK-like)"/>
    <property type="match status" value="1"/>
</dbReference>
<dbReference type="EMBL" id="AP022598">
    <property type="protein sequence ID" value="BBY76882.1"/>
    <property type="molecule type" value="Genomic_DNA"/>
</dbReference>
<keyword evidence="3" id="KW-0808">Transferase</keyword>
<feature type="binding site" evidence="1">
    <location>
        <position position="72"/>
    </location>
    <ligand>
        <name>ATP</name>
        <dbReference type="ChEBI" id="CHEBI:30616"/>
    </ligand>
</feature>
<keyword evidence="1" id="KW-0547">Nucleotide-binding</keyword>
<dbReference type="PANTHER" id="PTHR23020">
    <property type="entry name" value="UNCHARACTERIZED NUCLEAR HORMONE RECEPTOR-RELATED"/>
    <property type="match status" value="1"/>
</dbReference>
<dbReference type="Proteomes" id="UP000466554">
    <property type="component" value="Chromosome"/>
</dbReference>
<name>A0A7I7U679_MYCPF</name>